<dbReference type="EMBL" id="REGN01004723">
    <property type="protein sequence ID" value="RNA16366.1"/>
    <property type="molecule type" value="Genomic_DNA"/>
</dbReference>
<comment type="caution">
    <text evidence="1">The sequence shown here is derived from an EMBL/GenBank/DDBJ whole genome shotgun (WGS) entry which is preliminary data.</text>
</comment>
<sequence length="152" mass="17871">MCLFRSRRCTYYPVASTLPIIHKPKVMFENILNLKIKVMKIIKIFVSVDGPLSCLVERILSTLLVIAKNSDLKDKSESLNHKSKLIEQRDVKIKELDKFNSYLIFCRNKYEVLIDHLRNELEDHVKYKELYESNLSDLESIIGYLREMSEMG</sequence>
<name>A0A3M7QYH0_BRAPC</name>
<protein>
    <submittedName>
        <fullName evidence="1">Uncharacterized protein</fullName>
    </submittedName>
</protein>
<dbReference type="AlphaFoldDB" id="A0A3M7QYH0"/>
<proteinExistence type="predicted"/>
<evidence type="ECO:0000313" key="2">
    <source>
        <dbReference type="Proteomes" id="UP000276133"/>
    </source>
</evidence>
<evidence type="ECO:0000313" key="1">
    <source>
        <dbReference type="EMBL" id="RNA16366.1"/>
    </source>
</evidence>
<accession>A0A3M7QYH0</accession>
<gene>
    <name evidence="1" type="ORF">BpHYR1_004056</name>
</gene>
<keyword evidence="2" id="KW-1185">Reference proteome</keyword>
<organism evidence="1 2">
    <name type="scientific">Brachionus plicatilis</name>
    <name type="common">Marine rotifer</name>
    <name type="synonym">Brachionus muelleri</name>
    <dbReference type="NCBI Taxonomy" id="10195"/>
    <lineage>
        <taxon>Eukaryota</taxon>
        <taxon>Metazoa</taxon>
        <taxon>Spiralia</taxon>
        <taxon>Gnathifera</taxon>
        <taxon>Rotifera</taxon>
        <taxon>Eurotatoria</taxon>
        <taxon>Monogononta</taxon>
        <taxon>Pseudotrocha</taxon>
        <taxon>Ploima</taxon>
        <taxon>Brachionidae</taxon>
        <taxon>Brachionus</taxon>
    </lineage>
</organism>
<reference evidence="1 2" key="1">
    <citation type="journal article" date="2018" name="Sci. Rep.">
        <title>Genomic signatures of local adaptation to the degree of environmental predictability in rotifers.</title>
        <authorList>
            <person name="Franch-Gras L."/>
            <person name="Hahn C."/>
            <person name="Garcia-Roger E.M."/>
            <person name="Carmona M.J."/>
            <person name="Serra M."/>
            <person name="Gomez A."/>
        </authorList>
    </citation>
    <scope>NUCLEOTIDE SEQUENCE [LARGE SCALE GENOMIC DNA]</scope>
    <source>
        <strain evidence="1">HYR1</strain>
    </source>
</reference>
<dbReference type="Proteomes" id="UP000276133">
    <property type="component" value="Unassembled WGS sequence"/>
</dbReference>